<evidence type="ECO:0000256" key="9">
    <source>
        <dbReference type="ARBA" id="ARBA00022840"/>
    </source>
</evidence>
<dbReference type="PANTHER" id="PTHR43304">
    <property type="entry name" value="PHYTOCHROME-LIKE PROTEIN CPH1"/>
    <property type="match status" value="1"/>
</dbReference>
<dbReference type="SMART" id="SM00086">
    <property type="entry name" value="PAC"/>
    <property type="match status" value="2"/>
</dbReference>
<dbReference type="Gene3D" id="3.30.450.20">
    <property type="entry name" value="PAS domain"/>
    <property type="match status" value="3"/>
</dbReference>
<dbReference type="GO" id="GO:0000155">
    <property type="term" value="F:phosphorelay sensor kinase activity"/>
    <property type="evidence" value="ECO:0007669"/>
    <property type="project" value="InterPro"/>
</dbReference>
<evidence type="ECO:0000256" key="7">
    <source>
        <dbReference type="ARBA" id="ARBA00022741"/>
    </source>
</evidence>
<keyword evidence="7" id="KW-0547">Nucleotide-binding</keyword>
<dbReference type="PROSITE" id="PS50109">
    <property type="entry name" value="HIS_KIN"/>
    <property type="match status" value="1"/>
</dbReference>
<evidence type="ECO:0000256" key="2">
    <source>
        <dbReference type="ARBA" id="ARBA00004236"/>
    </source>
</evidence>
<feature type="coiled-coil region" evidence="12">
    <location>
        <begin position="142"/>
        <end position="221"/>
    </location>
</feature>
<name>A0A2T8HFR3_9SPHI</name>
<feature type="domain" description="Histidine kinase" evidence="13">
    <location>
        <begin position="484"/>
        <end position="699"/>
    </location>
</feature>
<organism evidence="16 17">
    <name type="scientific">Sphingobacterium corticibacter</name>
    <dbReference type="NCBI Taxonomy" id="2171749"/>
    <lineage>
        <taxon>Bacteria</taxon>
        <taxon>Pseudomonadati</taxon>
        <taxon>Bacteroidota</taxon>
        <taxon>Sphingobacteriia</taxon>
        <taxon>Sphingobacteriales</taxon>
        <taxon>Sphingobacteriaceae</taxon>
        <taxon>Sphingobacterium</taxon>
    </lineage>
</organism>
<keyword evidence="9" id="KW-0067">ATP-binding</keyword>
<evidence type="ECO:0000259" key="13">
    <source>
        <dbReference type="PROSITE" id="PS50109"/>
    </source>
</evidence>
<protein>
    <recommendedName>
        <fullName evidence="3">histidine kinase</fullName>
        <ecNumber evidence="3">2.7.13.3</ecNumber>
    </recommendedName>
</protein>
<sequence length="699" mass="78967">MNLTLRGLLHVIADMPHAVAVYDSEDLNIAVANAKMLAIWSRKDDLTGRQFGEVFPEHVAQGFDALLRNVWKTGHTYDALETRADITIDGIPTTRFFDFQYKALKDENGETYALLHTATDVTDRKLAWENVAQREASEASINEELRDNNEKLNLVLSELEQRDKELQKVNDELASNNLELIALNEEYQSTNEMLHQTHLNLQQANDSLKVAYEKVQESEDRMNLAIQSANIGTWRLDVAASQVHWDNRTRELYGFSSDEVVPYEDVLKHMHPQDRPTVQTAIERALVPELNEEYDIKFRIISNSGELLRWLHCKGKAYFDQDGGPTLFSGIALDITETMVARERESAINLLIAERERKLQLILDAAKVGTYTFNKKTRRIQLNEQSRKLFGFTRKELITEDFPLEQTVAEFIPMATAAMENAIADNRSYDYSYQIVDKRSGAIKWLRSVGNSQSDPSLDVVFGVIIDITDQKAEEKRKTDFLGIASHELRSPLTALTGYLHILGYKGNGMSSENLANTVKKAEQQTNRMKALIDGFLDASIIDEGKMSITRSDINVVEMLSDIYHTYKDTIHSHQFSMDIPTENVIAFADRGKLEQVVTNFLNNAIKYTSKGGLVKLFASVKNDTVMIGVRDQGEGISQENQDKLFDKFFRISDPSSKDVAGFGIGLFVSKEIVLLHGGNIGVESEQGKGSTFWFTLPL</sequence>
<evidence type="ECO:0000256" key="5">
    <source>
        <dbReference type="ARBA" id="ARBA00022553"/>
    </source>
</evidence>
<dbReference type="OrthoDB" id="741455at2"/>
<evidence type="ECO:0000256" key="8">
    <source>
        <dbReference type="ARBA" id="ARBA00022777"/>
    </source>
</evidence>
<dbReference type="InterPro" id="IPR036097">
    <property type="entry name" value="HisK_dim/P_sf"/>
</dbReference>
<dbReference type="Proteomes" id="UP000245627">
    <property type="component" value="Unassembled WGS sequence"/>
</dbReference>
<dbReference type="GO" id="GO:0005886">
    <property type="term" value="C:plasma membrane"/>
    <property type="evidence" value="ECO:0007669"/>
    <property type="project" value="UniProtKB-SubCell"/>
</dbReference>
<keyword evidence="8" id="KW-0418">Kinase</keyword>
<keyword evidence="10" id="KW-0902">Two-component regulatory system</keyword>
<keyword evidence="5" id="KW-0597">Phosphoprotein</keyword>
<dbReference type="CDD" id="cd00082">
    <property type="entry name" value="HisKA"/>
    <property type="match status" value="1"/>
</dbReference>
<dbReference type="Gene3D" id="2.10.70.100">
    <property type="match status" value="1"/>
</dbReference>
<dbReference type="FunFam" id="3.30.565.10:FF:000023">
    <property type="entry name" value="PAS domain-containing sensor histidine kinase"/>
    <property type="match status" value="1"/>
</dbReference>
<dbReference type="SMART" id="SM00388">
    <property type="entry name" value="HisKA"/>
    <property type="match status" value="1"/>
</dbReference>
<dbReference type="Pfam" id="PF00512">
    <property type="entry name" value="HisKA"/>
    <property type="match status" value="1"/>
</dbReference>
<reference evidence="16 17" key="1">
    <citation type="submission" date="2018-04" db="EMBL/GenBank/DDBJ databases">
        <title>Sphingobacterium cortibacter sp. nov.</title>
        <authorList>
            <person name="Li Y."/>
        </authorList>
    </citation>
    <scope>NUCLEOTIDE SEQUENCE [LARGE SCALE GENOMIC DNA]</scope>
    <source>
        <strain evidence="16 17">2c-3</strain>
    </source>
</reference>
<evidence type="ECO:0000259" key="15">
    <source>
        <dbReference type="PROSITE" id="PS50113"/>
    </source>
</evidence>
<dbReference type="EMBL" id="QDKG01000006">
    <property type="protein sequence ID" value="PVH24276.1"/>
    <property type="molecule type" value="Genomic_DNA"/>
</dbReference>
<dbReference type="InterPro" id="IPR036890">
    <property type="entry name" value="HATPase_C_sf"/>
</dbReference>
<dbReference type="Pfam" id="PF08448">
    <property type="entry name" value="PAS_4"/>
    <property type="match status" value="1"/>
</dbReference>
<evidence type="ECO:0000256" key="10">
    <source>
        <dbReference type="ARBA" id="ARBA00023012"/>
    </source>
</evidence>
<evidence type="ECO:0000256" key="4">
    <source>
        <dbReference type="ARBA" id="ARBA00022475"/>
    </source>
</evidence>
<dbReference type="InterPro" id="IPR035965">
    <property type="entry name" value="PAS-like_dom_sf"/>
</dbReference>
<dbReference type="InterPro" id="IPR013656">
    <property type="entry name" value="PAS_4"/>
</dbReference>
<feature type="domain" description="PAC" evidence="15">
    <location>
        <begin position="294"/>
        <end position="347"/>
    </location>
</feature>
<gene>
    <name evidence="16" type="ORF">DC487_14415</name>
</gene>
<dbReference type="InterPro" id="IPR052162">
    <property type="entry name" value="Sensor_kinase/Photoreceptor"/>
</dbReference>
<accession>A0A2T8HFR3</accession>
<dbReference type="Gene3D" id="1.10.287.130">
    <property type="match status" value="1"/>
</dbReference>
<dbReference type="InterPro" id="IPR003661">
    <property type="entry name" value="HisK_dim/P_dom"/>
</dbReference>
<dbReference type="InterPro" id="IPR005467">
    <property type="entry name" value="His_kinase_dom"/>
</dbReference>
<keyword evidence="4" id="KW-1003">Cell membrane</keyword>
<dbReference type="RefSeq" id="WP_116776674.1">
    <property type="nucleotide sequence ID" value="NZ_QDKG01000006.1"/>
</dbReference>
<dbReference type="PRINTS" id="PR00344">
    <property type="entry name" value="BCTRLSENSOR"/>
</dbReference>
<evidence type="ECO:0000313" key="17">
    <source>
        <dbReference type="Proteomes" id="UP000245627"/>
    </source>
</evidence>
<dbReference type="Pfam" id="PF02518">
    <property type="entry name" value="HATPase_c"/>
    <property type="match status" value="1"/>
</dbReference>
<dbReference type="InterPro" id="IPR001610">
    <property type="entry name" value="PAC"/>
</dbReference>
<evidence type="ECO:0000256" key="11">
    <source>
        <dbReference type="ARBA" id="ARBA00023136"/>
    </source>
</evidence>
<dbReference type="GO" id="GO:0005524">
    <property type="term" value="F:ATP binding"/>
    <property type="evidence" value="ECO:0007669"/>
    <property type="project" value="UniProtKB-KW"/>
</dbReference>
<evidence type="ECO:0000259" key="14">
    <source>
        <dbReference type="PROSITE" id="PS50112"/>
    </source>
</evidence>
<proteinExistence type="predicted"/>
<dbReference type="InterPro" id="IPR000014">
    <property type="entry name" value="PAS"/>
</dbReference>
<evidence type="ECO:0000256" key="12">
    <source>
        <dbReference type="SAM" id="Coils"/>
    </source>
</evidence>
<dbReference type="PROSITE" id="PS50112">
    <property type="entry name" value="PAS"/>
    <property type="match status" value="2"/>
</dbReference>
<dbReference type="NCBIfam" id="TIGR00229">
    <property type="entry name" value="sensory_box"/>
    <property type="match status" value="2"/>
</dbReference>
<dbReference type="InterPro" id="IPR000700">
    <property type="entry name" value="PAS-assoc_C"/>
</dbReference>
<dbReference type="CDD" id="cd00130">
    <property type="entry name" value="PAS"/>
    <property type="match status" value="1"/>
</dbReference>
<evidence type="ECO:0000256" key="3">
    <source>
        <dbReference type="ARBA" id="ARBA00012438"/>
    </source>
</evidence>
<dbReference type="Gene3D" id="3.30.565.10">
    <property type="entry name" value="Histidine kinase-like ATPase, C-terminal domain"/>
    <property type="match status" value="1"/>
</dbReference>
<keyword evidence="11" id="KW-0472">Membrane</keyword>
<dbReference type="SUPFAM" id="SSF55785">
    <property type="entry name" value="PYP-like sensor domain (PAS domain)"/>
    <property type="match status" value="3"/>
</dbReference>
<feature type="domain" description="PAS" evidence="14">
    <location>
        <begin position="218"/>
        <end position="289"/>
    </location>
</feature>
<dbReference type="SMART" id="SM00091">
    <property type="entry name" value="PAS"/>
    <property type="match status" value="3"/>
</dbReference>
<dbReference type="InterPro" id="IPR003594">
    <property type="entry name" value="HATPase_dom"/>
</dbReference>
<dbReference type="SMART" id="SM00387">
    <property type="entry name" value="HATPase_c"/>
    <property type="match status" value="1"/>
</dbReference>
<comment type="catalytic activity">
    <reaction evidence="1">
        <text>ATP + protein L-histidine = ADP + protein N-phospho-L-histidine.</text>
        <dbReference type="EC" id="2.7.13.3"/>
    </reaction>
</comment>
<dbReference type="PANTHER" id="PTHR43304:SF1">
    <property type="entry name" value="PAC DOMAIN-CONTAINING PROTEIN"/>
    <property type="match status" value="1"/>
</dbReference>
<evidence type="ECO:0000256" key="6">
    <source>
        <dbReference type="ARBA" id="ARBA00022679"/>
    </source>
</evidence>
<comment type="caution">
    <text evidence="16">The sequence shown here is derived from an EMBL/GenBank/DDBJ whole genome shotgun (WGS) entry which is preliminary data.</text>
</comment>
<comment type="subcellular location">
    <subcellularLocation>
        <location evidence="2">Cell membrane</location>
    </subcellularLocation>
</comment>
<dbReference type="Pfam" id="PF08447">
    <property type="entry name" value="PAS_3"/>
    <property type="match status" value="1"/>
</dbReference>
<dbReference type="SUPFAM" id="SSF47384">
    <property type="entry name" value="Homodimeric domain of signal transducing histidine kinase"/>
    <property type="match status" value="1"/>
</dbReference>
<keyword evidence="12" id="KW-0175">Coiled coil</keyword>
<evidence type="ECO:0000256" key="1">
    <source>
        <dbReference type="ARBA" id="ARBA00000085"/>
    </source>
</evidence>
<evidence type="ECO:0000313" key="16">
    <source>
        <dbReference type="EMBL" id="PVH24276.1"/>
    </source>
</evidence>
<keyword evidence="17" id="KW-1185">Reference proteome</keyword>
<dbReference type="InterPro" id="IPR013655">
    <property type="entry name" value="PAS_fold_3"/>
</dbReference>
<dbReference type="AlphaFoldDB" id="A0A2T8HFR3"/>
<dbReference type="PROSITE" id="PS50113">
    <property type="entry name" value="PAC"/>
    <property type="match status" value="1"/>
</dbReference>
<keyword evidence="6" id="KW-0808">Transferase</keyword>
<dbReference type="EC" id="2.7.13.3" evidence="3"/>
<feature type="domain" description="PAS" evidence="14">
    <location>
        <begin position="355"/>
        <end position="426"/>
    </location>
</feature>
<dbReference type="InterPro" id="IPR004358">
    <property type="entry name" value="Sig_transdc_His_kin-like_C"/>
</dbReference>
<dbReference type="SUPFAM" id="SSF55874">
    <property type="entry name" value="ATPase domain of HSP90 chaperone/DNA topoisomerase II/histidine kinase"/>
    <property type="match status" value="1"/>
</dbReference>